<dbReference type="PANTHER" id="PTHR22677:SF4">
    <property type="entry name" value="USHER SYNDROME TYPE-1G PROTEIN-LIKE PROTEIN"/>
    <property type="match status" value="1"/>
</dbReference>
<evidence type="ECO:0000256" key="1">
    <source>
        <dbReference type="PROSITE-ProRule" id="PRU00023"/>
    </source>
</evidence>
<dbReference type="PANTHER" id="PTHR22677">
    <property type="entry name" value="ANKYRIN REPEAT DOMAIN-CONTAINING PROTEIN 60"/>
    <property type="match status" value="1"/>
</dbReference>
<dbReference type="InterPro" id="IPR002110">
    <property type="entry name" value="Ankyrin_rpt"/>
</dbReference>
<evidence type="ECO:0000313" key="4">
    <source>
        <dbReference type="Proteomes" id="UP000014760"/>
    </source>
</evidence>
<feature type="non-terminal residue" evidence="2">
    <location>
        <position position="1"/>
    </location>
</feature>
<proteinExistence type="predicted"/>
<sequence>EETGRIVKLLLKNGANVNKRNFIGMTPFVMAVRTGNVSMVKLFLEYGAEVNAQDIEGSTVLHYVV</sequence>
<dbReference type="EMBL" id="AMQN01040844">
    <property type="status" value="NOT_ANNOTATED_CDS"/>
    <property type="molecule type" value="Genomic_DNA"/>
</dbReference>
<accession>R7UWC8</accession>
<dbReference type="InterPro" id="IPR039323">
    <property type="entry name" value="ANKRD_45/46/60"/>
</dbReference>
<dbReference type="OrthoDB" id="6159131at2759"/>
<keyword evidence="1" id="KW-0040">ANK repeat</keyword>
<dbReference type="PROSITE" id="PS50088">
    <property type="entry name" value="ANK_REPEAT"/>
    <property type="match status" value="1"/>
</dbReference>
<dbReference type="STRING" id="283909.R7UWC8"/>
<dbReference type="Gene3D" id="1.25.40.20">
    <property type="entry name" value="Ankyrin repeat-containing domain"/>
    <property type="match status" value="1"/>
</dbReference>
<dbReference type="AlphaFoldDB" id="R7UWC8"/>
<gene>
    <name evidence="2" type="ORF">CAPTEDRAFT_51764</name>
</gene>
<dbReference type="SMART" id="SM00248">
    <property type="entry name" value="ANK"/>
    <property type="match status" value="1"/>
</dbReference>
<dbReference type="EMBL" id="KB297138">
    <property type="protein sequence ID" value="ELU10928.1"/>
    <property type="molecule type" value="Genomic_DNA"/>
</dbReference>
<dbReference type="PROSITE" id="PS50297">
    <property type="entry name" value="ANK_REP_REGION"/>
    <property type="match status" value="1"/>
</dbReference>
<organism evidence="2">
    <name type="scientific">Capitella teleta</name>
    <name type="common">Polychaete worm</name>
    <dbReference type="NCBI Taxonomy" id="283909"/>
    <lineage>
        <taxon>Eukaryota</taxon>
        <taxon>Metazoa</taxon>
        <taxon>Spiralia</taxon>
        <taxon>Lophotrochozoa</taxon>
        <taxon>Annelida</taxon>
        <taxon>Polychaeta</taxon>
        <taxon>Sedentaria</taxon>
        <taxon>Scolecida</taxon>
        <taxon>Capitellidae</taxon>
        <taxon>Capitella</taxon>
    </lineage>
</organism>
<dbReference type="EnsemblMetazoa" id="CapteT51764">
    <property type="protein sequence ID" value="CapteP51764"/>
    <property type="gene ID" value="CapteG51764"/>
</dbReference>
<evidence type="ECO:0000313" key="2">
    <source>
        <dbReference type="EMBL" id="ELU10928.1"/>
    </source>
</evidence>
<keyword evidence="4" id="KW-1185">Reference proteome</keyword>
<dbReference type="SUPFAM" id="SSF48403">
    <property type="entry name" value="Ankyrin repeat"/>
    <property type="match status" value="1"/>
</dbReference>
<name>R7UWC8_CAPTE</name>
<feature type="repeat" description="ANK" evidence="1">
    <location>
        <begin position="23"/>
        <end position="55"/>
    </location>
</feature>
<protein>
    <submittedName>
        <fullName evidence="2 3">Uncharacterized protein</fullName>
    </submittedName>
</protein>
<dbReference type="InterPro" id="IPR036770">
    <property type="entry name" value="Ankyrin_rpt-contain_sf"/>
</dbReference>
<reference evidence="3" key="3">
    <citation type="submission" date="2015-06" db="UniProtKB">
        <authorList>
            <consortium name="EnsemblMetazoa"/>
        </authorList>
    </citation>
    <scope>IDENTIFICATION</scope>
</reference>
<feature type="non-terminal residue" evidence="2">
    <location>
        <position position="65"/>
    </location>
</feature>
<dbReference type="HOGENOM" id="CLU_000134_45_11_1"/>
<evidence type="ECO:0000313" key="3">
    <source>
        <dbReference type="EnsemblMetazoa" id="CapteP51764"/>
    </source>
</evidence>
<reference evidence="2 4" key="2">
    <citation type="journal article" date="2013" name="Nature">
        <title>Insights into bilaterian evolution from three spiralian genomes.</title>
        <authorList>
            <person name="Simakov O."/>
            <person name="Marletaz F."/>
            <person name="Cho S.J."/>
            <person name="Edsinger-Gonzales E."/>
            <person name="Havlak P."/>
            <person name="Hellsten U."/>
            <person name="Kuo D.H."/>
            <person name="Larsson T."/>
            <person name="Lv J."/>
            <person name="Arendt D."/>
            <person name="Savage R."/>
            <person name="Osoegawa K."/>
            <person name="de Jong P."/>
            <person name="Grimwood J."/>
            <person name="Chapman J.A."/>
            <person name="Shapiro H."/>
            <person name="Aerts A."/>
            <person name="Otillar R.P."/>
            <person name="Terry A.Y."/>
            <person name="Boore J.L."/>
            <person name="Grigoriev I.V."/>
            <person name="Lindberg D.R."/>
            <person name="Seaver E.C."/>
            <person name="Weisblat D.A."/>
            <person name="Putnam N.H."/>
            <person name="Rokhsar D.S."/>
        </authorList>
    </citation>
    <scope>NUCLEOTIDE SEQUENCE</scope>
    <source>
        <strain evidence="2 4">I ESC-2004</strain>
    </source>
</reference>
<reference evidence="4" key="1">
    <citation type="submission" date="2012-12" db="EMBL/GenBank/DDBJ databases">
        <authorList>
            <person name="Hellsten U."/>
            <person name="Grimwood J."/>
            <person name="Chapman J.A."/>
            <person name="Shapiro H."/>
            <person name="Aerts A."/>
            <person name="Otillar R.P."/>
            <person name="Terry A.Y."/>
            <person name="Boore J.L."/>
            <person name="Simakov O."/>
            <person name="Marletaz F."/>
            <person name="Cho S.-J."/>
            <person name="Edsinger-Gonzales E."/>
            <person name="Havlak P."/>
            <person name="Kuo D.-H."/>
            <person name="Larsson T."/>
            <person name="Lv J."/>
            <person name="Arendt D."/>
            <person name="Savage R."/>
            <person name="Osoegawa K."/>
            <person name="de Jong P."/>
            <person name="Lindberg D.R."/>
            <person name="Seaver E.C."/>
            <person name="Weisblat D.A."/>
            <person name="Putnam N.H."/>
            <person name="Grigoriev I.V."/>
            <person name="Rokhsar D.S."/>
        </authorList>
    </citation>
    <scope>NUCLEOTIDE SEQUENCE</scope>
    <source>
        <strain evidence="4">I ESC-2004</strain>
    </source>
</reference>
<dbReference type="Proteomes" id="UP000014760">
    <property type="component" value="Unassembled WGS sequence"/>
</dbReference>
<dbReference type="Pfam" id="PF13857">
    <property type="entry name" value="Ank_5"/>
    <property type="match status" value="1"/>
</dbReference>